<sequence length="150" mass="17390">MVQGAVICKPNNQNCLKVDYLPAPYRNLILFASAVIFVLIVTFFICMRFCHALAERFHYLLKHSEQHSESRPRDCISRTSTSEYPWVPRLSSGLWGCECCIWGGCCIRRRESKQEVVGGWSDHETEVSDRLCRIEYIRTFNVHNVSVTRT</sequence>
<feature type="transmembrane region" description="Helical" evidence="1">
    <location>
        <begin position="28"/>
        <end position="50"/>
    </location>
</feature>
<dbReference type="AlphaFoldDB" id="A0A5C3LZ63"/>
<evidence type="ECO:0000256" key="1">
    <source>
        <dbReference type="SAM" id="Phobius"/>
    </source>
</evidence>
<keyword evidence="1" id="KW-1133">Transmembrane helix</keyword>
<evidence type="ECO:0000313" key="2">
    <source>
        <dbReference type="EMBL" id="TFK37178.1"/>
    </source>
</evidence>
<organism evidence="2 3">
    <name type="scientific">Crucibulum laeve</name>
    <dbReference type="NCBI Taxonomy" id="68775"/>
    <lineage>
        <taxon>Eukaryota</taxon>
        <taxon>Fungi</taxon>
        <taxon>Dikarya</taxon>
        <taxon>Basidiomycota</taxon>
        <taxon>Agaricomycotina</taxon>
        <taxon>Agaricomycetes</taxon>
        <taxon>Agaricomycetidae</taxon>
        <taxon>Agaricales</taxon>
        <taxon>Agaricineae</taxon>
        <taxon>Nidulariaceae</taxon>
        <taxon>Crucibulum</taxon>
    </lineage>
</organism>
<gene>
    <name evidence="2" type="ORF">BDQ12DRAFT_206391</name>
</gene>
<reference evidence="2 3" key="1">
    <citation type="journal article" date="2019" name="Nat. Ecol. Evol.">
        <title>Megaphylogeny resolves global patterns of mushroom evolution.</title>
        <authorList>
            <person name="Varga T."/>
            <person name="Krizsan K."/>
            <person name="Foldi C."/>
            <person name="Dima B."/>
            <person name="Sanchez-Garcia M."/>
            <person name="Sanchez-Ramirez S."/>
            <person name="Szollosi G.J."/>
            <person name="Szarkandi J.G."/>
            <person name="Papp V."/>
            <person name="Albert L."/>
            <person name="Andreopoulos W."/>
            <person name="Angelini C."/>
            <person name="Antonin V."/>
            <person name="Barry K.W."/>
            <person name="Bougher N.L."/>
            <person name="Buchanan P."/>
            <person name="Buyck B."/>
            <person name="Bense V."/>
            <person name="Catcheside P."/>
            <person name="Chovatia M."/>
            <person name="Cooper J."/>
            <person name="Damon W."/>
            <person name="Desjardin D."/>
            <person name="Finy P."/>
            <person name="Geml J."/>
            <person name="Haridas S."/>
            <person name="Hughes K."/>
            <person name="Justo A."/>
            <person name="Karasinski D."/>
            <person name="Kautmanova I."/>
            <person name="Kiss B."/>
            <person name="Kocsube S."/>
            <person name="Kotiranta H."/>
            <person name="LaButti K.M."/>
            <person name="Lechner B.E."/>
            <person name="Liimatainen K."/>
            <person name="Lipzen A."/>
            <person name="Lukacs Z."/>
            <person name="Mihaltcheva S."/>
            <person name="Morgado L.N."/>
            <person name="Niskanen T."/>
            <person name="Noordeloos M.E."/>
            <person name="Ohm R.A."/>
            <person name="Ortiz-Santana B."/>
            <person name="Ovrebo C."/>
            <person name="Racz N."/>
            <person name="Riley R."/>
            <person name="Savchenko A."/>
            <person name="Shiryaev A."/>
            <person name="Soop K."/>
            <person name="Spirin V."/>
            <person name="Szebenyi C."/>
            <person name="Tomsovsky M."/>
            <person name="Tulloss R.E."/>
            <person name="Uehling J."/>
            <person name="Grigoriev I.V."/>
            <person name="Vagvolgyi C."/>
            <person name="Papp T."/>
            <person name="Martin F.M."/>
            <person name="Miettinen O."/>
            <person name="Hibbett D.S."/>
            <person name="Nagy L.G."/>
        </authorList>
    </citation>
    <scope>NUCLEOTIDE SEQUENCE [LARGE SCALE GENOMIC DNA]</scope>
    <source>
        <strain evidence="2 3">CBS 166.37</strain>
    </source>
</reference>
<protein>
    <submittedName>
        <fullName evidence="2">Uncharacterized protein</fullName>
    </submittedName>
</protein>
<evidence type="ECO:0000313" key="3">
    <source>
        <dbReference type="Proteomes" id="UP000308652"/>
    </source>
</evidence>
<keyword evidence="1" id="KW-0472">Membrane</keyword>
<dbReference type="EMBL" id="ML213609">
    <property type="protein sequence ID" value="TFK37178.1"/>
    <property type="molecule type" value="Genomic_DNA"/>
</dbReference>
<accession>A0A5C3LZ63</accession>
<proteinExistence type="predicted"/>
<keyword evidence="3" id="KW-1185">Reference proteome</keyword>
<name>A0A5C3LZ63_9AGAR</name>
<keyword evidence="1" id="KW-0812">Transmembrane</keyword>
<dbReference type="Proteomes" id="UP000308652">
    <property type="component" value="Unassembled WGS sequence"/>
</dbReference>